<evidence type="ECO:0000256" key="2">
    <source>
        <dbReference type="ARBA" id="ARBA00023027"/>
    </source>
</evidence>
<name>A0A450SIL5_9GAMM</name>
<organism evidence="6">
    <name type="scientific">Candidatus Kentrum sp. FW</name>
    <dbReference type="NCBI Taxonomy" id="2126338"/>
    <lineage>
        <taxon>Bacteria</taxon>
        <taxon>Pseudomonadati</taxon>
        <taxon>Pseudomonadota</taxon>
        <taxon>Gammaproteobacteria</taxon>
        <taxon>Candidatus Kentrum</taxon>
    </lineage>
</organism>
<dbReference type="InterPro" id="IPR008927">
    <property type="entry name" value="6-PGluconate_DH-like_C_sf"/>
</dbReference>
<evidence type="ECO:0000313" key="7">
    <source>
        <dbReference type="EMBL" id="VFJ55704.1"/>
    </source>
</evidence>
<dbReference type="Gene3D" id="3.40.50.720">
    <property type="entry name" value="NAD(P)-binding Rossmann-like Domain"/>
    <property type="match status" value="1"/>
</dbReference>
<dbReference type="InterPro" id="IPR036291">
    <property type="entry name" value="NAD(P)-bd_dom_sf"/>
</dbReference>
<dbReference type="PANTHER" id="PTHR43060">
    <property type="entry name" value="3-HYDROXYISOBUTYRATE DEHYDROGENASE-LIKE 1, MITOCHONDRIAL-RELATED"/>
    <property type="match status" value="1"/>
</dbReference>
<dbReference type="GO" id="GO:0050661">
    <property type="term" value="F:NADP binding"/>
    <property type="evidence" value="ECO:0007669"/>
    <property type="project" value="InterPro"/>
</dbReference>
<accession>A0A450SIL5</accession>
<keyword evidence="1" id="KW-0560">Oxidoreductase</keyword>
<dbReference type="EMBL" id="CAADFD010000014">
    <property type="protein sequence ID" value="VFJ53216.1"/>
    <property type="molecule type" value="Genomic_DNA"/>
</dbReference>
<reference evidence="6" key="1">
    <citation type="submission" date="2019-02" db="EMBL/GenBank/DDBJ databases">
        <authorList>
            <person name="Gruber-Vodicka R. H."/>
            <person name="Seah K. B. B."/>
        </authorList>
    </citation>
    <scope>NUCLEOTIDE SEQUENCE</scope>
    <source>
        <strain evidence="6">BECK_BZ106</strain>
        <strain evidence="7">BECK_BZ15</strain>
    </source>
</reference>
<dbReference type="Pfam" id="PF03446">
    <property type="entry name" value="NAD_binding_2"/>
    <property type="match status" value="1"/>
</dbReference>
<evidence type="ECO:0000313" key="6">
    <source>
        <dbReference type="EMBL" id="VFJ53216.1"/>
    </source>
</evidence>
<dbReference type="InterPro" id="IPR029154">
    <property type="entry name" value="HIBADH-like_NADP-bd"/>
</dbReference>
<dbReference type="EMBL" id="CAADEW010000055">
    <property type="protein sequence ID" value="VFJ55704.1"/>
    <property type="molecule type" value="Genomic_DNA"/>
</dbReference>
<dbReference type="GO" id="GO:0016491">
    <property type="term" value="F:oxidoreductase activity"/>
    <property type="evidence" value="ECO:0007669"/>
    <property type="project" value="UniProtKB-KW"/>
</dbReference>
<sequence>MIKEIGWIGTGLMGQSMVRRLMNAGYAVHLNTRTKKKAGNLLEAGALWHDSPAEVAHHTGMVFTMVGFPEDVEEVYFGEVGILTGTRPGMILVDMTTTRPRLAGKIHAAAKERGTRFADAPVSGGDVGARNGTLSIMVGGDEDTVVAVMPLFKHMGKNIVHQGNAGTGQHTKMVNQITIAGTMIGVCEAMVYGSRAGLDMETVLRSIGSGAAACWTLDNLAPRILARNFDPGFFVDHFIKDMEIALDEAARMDLSLPGLALVNQLYRGVKAQGKGNHGTHALILALEKMSDIVD</sequence>
<protein>
    <submittedName>
        <fullName evidence="6">3-hydroxyisobutyrate dehydrogenase</fullName>
    </submittedName>
</protein>
<dbReference type="PANTHER" id="PTHR43060:SF15">
    <property type="entry name" value="3-HYDROXYISOBUTYRATE DEHYDROGENASE-LIKE 1, MITOCHONDRIAL-RELATED"/>
    <property type="match status" value="1"/>
</dbReference>
<evidence type="ECO:0000259" key="4">
    <source>
        <dbReference type="Pfam" id="PF03446"/>
    </source>
</evidence>
<dbReference type="Gene3D" id="1.10.1040.10">
    <property type="entry name" value="N-(1-d-carboxylethyl)-l-norvaline Dehydrogenase, domain 2"/>
    <property type="match status" value="1"/>
</dbReference>
<feature type="active site" evidence="3">
    <location>
        <position position="172"/>
    </location>
</feature>
<dbReference type="InterPro" id="IPR015815">
    <property type="entry name" value="HIBADH-related"/>
</dbReference>
<dbReference type="SUPFAM" id="SSF48179">
    <property type="entry name" value="6-phosphogluconate dehydrogenase C-terminal domain-like"/>
    <property type="match status" value="1"/>
</dbReference>
<dbReference type="InterPro" id="IPR006115">
    <property type="entry name" value="6PGDH_NADP-bd"/>
</dbReference>
<proteinExistence type="predicted"/>
<dbReference type="SUPFAM" id="SSF51735">
    <property type="entry name" value="NAD(P)-binding Rossmann-fold domains"/>
    <property type="match status" value="1"/>
</dbReference>
<evidence type="ECO:0000256" key="1">
    <source>
        <dbReference type="ARBA" id="ARBA00023002"/>
    </source>
</evidence>
<dbReference type="PIRSF" id="PIRSF000103">
    <property type="entry name" value="HIBADH"/>
    <property type="match status" value="1"/>
</dbReference>
<keyword evidence="2" id="KW-0520">NAD</keyword>
<feature type="domain" description="3-hydroxyisobutyrate dehydrogenase-like NAD-binding" evidence="5">
    <location>
        <begin position="166"/>
        <end position="283"/>
    </location>
</feature>
<feature type="domain" description="6-phosphogluconate dehydrogenase NADP-binding" evidence="4">
    <location>
        <begin position="4"/>
        <end position="163"/>
    </location>
</feature>
<dbReference type="InterPro" id="IPR013328">
    <property type="entry name" value="6PGD_dom2"/>
</dbReference>
<dbReference type="Pfam" id="PF14833">
    <property type="entry name" value="NAD_binding_11"/>
    <property type="match status" value="1"/>
</dbReference>
<dbReference type="AlphaFoldDB" id="A0A450SIL5"/>
<gene>
    <name evidence="7" type="ORF">BECKFW1821A_GA0114235_105517</name>
    <name evidence="6" type="ORF">BECKFW1821B_GA0114236_101422</name>
</gene>
<evidence type="ECO:0000259" key="5">
    <source>
        <dbReference type="Pfam" id="PF14833"/>
    </source>
</evidence>
<dbReference type="GO" id="GO:0051287">
    <property type="term" value="F:NAD binding"/>
    <property type="evidence" value="ECO:0007669"/>
    <property type="project" value="InterPro"/>
</dbReference>
<evidence type="ECO:0000256" key="3">
    <source>
        <dbReference type="PIRSR" id="PIRSR000103-1"/>
    </source>
</evidence>